<sequence length="368" mass="42683">MLEYVLIAFIAIFCIQFIFYVFIFGAFAFSKRKLPNTAFNKPVSVLICAKNEAKNLKKHLPHFINQSYPNFELVLINDRSRDKTLEIMKEFHQQYPTKIKIVDVKENEQFWGSKKYALTLGIKAASNEHLLFSDADCKPVSEHWISEMTQHFSEKDIVLGYGAYTKVKKSFLNKLIRFETLLTAIQYFSFAKIGSPYMGVGRNLAYTKSLFFSVNGFADHIKIKSGDDDLFINQVATKNNTTNCFSANSFTESKPKTTFKNWILQKRRHVSTATHYKPVHKFLLGLFYSSQLLFWLLSIVLIAFLFNWIIVASLIFTRFLIQNLVIGFSAKKLNENDLVILTPLLEIFLIFVQLFIFIKNTISKPHHW</sequence>
<evidence type="ECO:0000256" key="4">
    <source>
        <dbReference type="SAM" id="Phobius"/>
    </source>
</evidence>
<name>A0A1I6NQ91_9FLAO</name>
<evidence type="ECO:0000256" key="2">
    <source>
        <dbReference type="ARBA" id="ARBA00022676"/>
    </source>
</evidence>
<comment type="similarity">
    <text evidence="1">Belongs to the glycosyltransferase 2 family.</text>
</comment>
<keyword evidence="4" id="KW-0812">Transmembrane</keyword>
<dbReference type="RefSeq" id="WP_090221980.1">
    <property type="nucleotide sequence ID" value="NZ_FOZP01000001.1"/>
</dbReference>
<feature type="transmembrane region" description="Helical" evidence="4">
    <location>
        <begin position="6"/>
        <end position="29"/>
    </location>
</feature>
<keyword evidence="4" id="KW-0472">Membrane</keyword>
<dbReference type="GO" id="GO:0016757">
    <property type="term" value="F:glycosyltransferase activity"/>
    <property type="evidence" value="ECO:0007669"/>
    <property type="project" value="UniProtKB-KW"/>
</dbReference>
<evidence type="ECO:0000313" key="7">
    <source>
        <dbReference type="Proteomes" id="UP000199312"/>
    </source>
</evidence>
<dbReference type="PANTHER" id="PTHR43630:SF1">
    <property type="entry name" value="POLY-BETA-1,6-N-ACETYL-D-GLUCOSAMINE SYNTHASE"/>
    <property type="match status" value="1"/>
</dbReference>
<feature type="domain" description="Glycosyltransferase 2-like" evidence="5">
    <location>
        <begin position="44"/>
        <end position="178"/>
    </location>
</feature>
<dbReference type="AlphaFoldDB" id="A0A1I6NQ91"/>
<evidence type="ECO:0000256" key="1">
    <source>
        <dbReference type="ARBA" id="ARBA00006739"/>
    </source>
</evidence>
<evidence type="ECO:0000313" key="6">
    <source>
        <dbReference type="EMBL" id="SFS30162.1"/>
    </source>
</evidence>
<dbReference type="PANTHER" id="PTHR43630">
    <property type="entry name" value="POLY-BETA-1,6-N-ACETYL-D-GLUCOSAMINE SYNTHASE"/>
    <property type="match status" value="1"/>
</dbReference>
<dbReference type="Pfam" id="PF00535">
    <property type="entry name" value="Glycos_transf_2"/>
    <property type="match status" value="1"/>
</dbReference>
<organism evidence="6 7">
    <name type="scientific">Lutibacter maritimus</name>
    <dbReference type="NCBI Taxonomy" id="593133"/>
    <lineage>
        <taxon>Bacteria</taxon>
        <taxon>Pseudomonadati</taxon>
        <taxon>Bacteroidota</taxon>
        <taxon>Flavobacteriia</taxon>
        <taxon>Flavobacteriales</taxon>
        <taxon>Flavobacteriaceae</taxon>
        <taxon>Lutibacter</taxon>
    </lineage>
</organism>
<dbReference type="InterPro" id="IPR001173">
    <property type="entry name" value="Glyco_trans_2-like"/>
</dbReference>
<dbReference type="InterPro" id="IPR029044">
    <property type="entry name" value="Nucleotide-diphossugar_trans"/>
</dbReference>
<dbReference type="STRING" id="593133.SAMN04488006_0396"/>
<dbReference type="OrthoDB" id="9800276at2"/>
<feature type="transmembrane region" description="Helical" evidence="4">
    <location>
        <begin position="292"/>
        <end position="318"/>
    </location>
</feature>
<accession>A0A1I6NQ91</accession>
<dbReference type="EMBL" id="FOZP01000001">
    <property type="protein sequence ID" value="SFS30162.1"/>
    <property type="molecule type" value="Genomic_DNA"/>
</dbReference>
<feature type="transmembrane region" description="Helical" evidence="4">
    <location>
        <begin position="338"/>
        <end position="358"/>
    </location>
</feature>
<keyword evidence="3 6" id="KW-0808">Transferase</keyword>
<keyword evidence="4" id="KW-1133">Transmembrane helix</keyword>
<evidence type="ECO:0000259" key="5">
    <source>
        <dbReference type="Pfam" id="PF00535"/>
    </source>
</evidence>
<evidence type="ECO:0000256" key="3">
    <source>
        <dbReference type="ARBA" id="ARBA00022679"/>
    </source>
</evidence>
<dbReference type="SUPFAM" id="SSF53448">
    <property type="entry name" value="Nucleotide-diphospho-sugar transferases"/>
    <property type="match status" value="1"/>
</dbReference>
<keyword evidence="7" id="KW-1185">Reference proteome</keyword>
<dbReference type="Gene3D" id="3.90.550.10">
    <property type="entry name" value="Spore Coat Polysaccharide Biosynthesis Protein SpsA, Chain A"/>
    <property type="match status" value="1"/>
</dbReference>
<keyword evidence="2" id="KW-0328">Glycosyltransferase</keyword>
<gene>
    <name evidence="6" type="ORF">SAMN04488006_0396</name>
</gene>
<reference evidence="7" key="1">
    <citation type="submission" date="2016-10" db="EMBL/GenBank/DDBJ databases">
        <authorList>
            <person name="Varghese N."/>
            <person name="Submissions S."/>
        </authorList>
    </citation>
    <scope>NUCLEOTIDE SEQUENCE [LARGE SCALE GENOMIC DNA]</scope>
    <source>
        <strain evidence="7">DSM 24450</strain>
    </source>
</reference>
<proteinExistence type="inferred from homology"/>
<dbReference type="Proteomes" id="UP000199312">
    <property type="component" value="Unassembled WGS sequence"/>
</dbReference>
<protein>
    <submittedName>
        <fullName evidence="6">Glycosyltransferase, catalytic subunit of cellulose synthase and poly-beta-1,6-N-acetylglucosamine synthase</fullName>
    </submittedName>
</protein>